<dbReference type="Proteomes" id="UP001302274">
    <property type="component" value="Unassembled WGS sequence"/>
</dbReference>
<evidence type="ECO:0000313" key="2">
    <source>
        <dbReference type="EMBL" id="MEA9355963.1"/>
    </source>
</evidence>
<gene>
    <name evidence="2" type="ORF">SHI21_07120</name>
</gene>
<dbReference type="EMBL" id="JAYGJQ010000001">
    <property type="protein sequence ID" value="MEA9355963.1"/>
    <property type="molecule type" value="Genomic_DNA"/>
</dbReference>
<evidence type="ECO:0000259" key="1">
    <source>
        <dbReference type="PROSITE" id="PS50206"/>
    </source>
</evidence>
<feature type="domain" description="Rhodanese" evidence="1">
    <location>
        <begin position="15"/>
        <end position="107"/>
    </location>
</feature>
<evidence type="ECO:0000313" key="3">
    <source>
        <dbReference type="Proteomes" id="UP001302274"/>
    </source>
</evidence>
<dbReference type="SMART" id="SM00450">
    <property type="entry name" value="RHOD"/>
    <property type="match status" value="1"/>
</dbReference>
<dbReference type="PANTHER" id="PTHR43031:SF1">
    <property type="entry name" value="PYRIDINE NUCLEOTIDE-DISULPHIDE OXIDOREDUCTASE"/>
    <property type="match status" value="1"/>
</dbReference>
<dbReference type="PROSITE" id="PS50206">
    <property type="entry name" value="RHODANESE_3"/>
    <property type="match status" value="1"/>
</dbReference>
<proteinExistence type="predicted"/>
<dbReference type="Pfam" id="PF00581">
    <property type="entry name" value="Rhodanese"/>
    <property type="match status" value="1"/>
</dbReference>
<keyword evidence="3" id="KW-1185">Reference proteome</keyword>
<dbReference type="RefSeq" id="WP_323575607.1">
    <property type="nucleotide sequence ID" value="NZ_JAYGJQ010000001.1"/>
</dbReference>
<reference evidence="2 3" key="1">
    <citation type="submission" date="2023-11" db="EMBL/GenBank/DDBJ databases">
        <title>A Novel Polar Bacteriovorax (B. antarcticus) Isolated from the Biocrust in Antarctica.</title>
        <authorList>
            <person name="Mun W."/>
            <person name="Choi S.Y."/>
            <person name="Mitchell R.J."/>
        </authorList>
    </citation>
    <scope>NUCLEOTIDE SEQUENCE [LARGE SCALE GENOMIC DNA]</scope>
    <source>
        <strain evidence="2 3">PP10</strain>
    </source>
</reference>
<dbReference type="Gene3D" id="3.40.250.10">
    <property type="entry name" value="Rhodanese-like domain"/>
    <property type="match status" value="1"/>
</dbReference>
<dbReference type="SUPFAM" id="SSF52821">
    <property type="entry name" value="Rhodanese/Cell cycle control phosphatase"/>
    <property type="match status" value="1"/>
</dbReference>
<name>A0ABU5VSC6_9BACT</name>
<accession>A0ABU5VSC6</accession>
<dbReference type="InterPro" id="IPR050229">
    <property type="entry name" value="GlpE_sulfurtransferase"/>
</dbReference>
<sequence length="107" mass="12165">MKEINRNELIISMGSTKDLILIETLPKNYYDDGHIPGAINIDVREVEELYKKLGLQENQTIITYCAGRTCKNSHTVADMLTQKGFKNVYCYIGGKQDWAEANLPLIK</sequence>
<dbReference type="CDD" id="cd00158">
    <property type="entry name" value="RHOD"/>
    <property type="match status" value="1"/>
</dbReference>
<dbReference type="PROSITE" id="PS00380">
    <property type="entry name" value="RHODANESE_1"/>
    <property type="match status" value="1"/>
</dbReference>
<comment type="caution">
    <text evidence="2">The sequence shown here is derived from an EMBL/GenBank/DDBJ whole genome shotgun (WGS) entry which is preliminary data.</text>
</comment>
<dbReference type="PANTHER" id="PTHR43031">
    <property type="entry name" value="FAD-DEPENDENT OXIDOREDUCTASE"/>
    <property type="match status" value="1"/>
</dbReference>
<protein>
    <submittedName>
        <fullName evidence="2">Rhodanese-like domain-containing protein</fullName>
    </submittedName>
</protein>
<organism evidence="2 3">
    <name type="scientific">Bacteriovorax antarcticus</name>
    <dbReference type="NCBI Taxonomy" id="3088717"/>
    <lineage>
        <taxon>Bacteria</taxon>
        <taxon>Pseudomonadati</taxon>
        <taxon>Bdellovibrionota</taxon>
        <taxon>Bacteriovoracia</taxon>
        <taxon>Bacteriovoracales</taxon>
        <taxon>Bacteriovoracaceae</taxon>
        <taxon>Bacteriovorax</taxon>
    </lineage>
</organism>
<dbReference type="InterPro" id="IPR001763">
    <property type="entry name" value="Rhodanese-like_dom"/>
</dbReference>
<dbReference type="InterPro" id="IPR036873">
    <property type="entry name" value="Rhodanese-like_dom_sf"/>
</dbReference>
<dbReference type="InterPro" id="IPR001307">
    <property type="entry name" value="Thiosulphate_STrfase_CS"/>
</dbReference>